<comment type="caution">
    <text evidence="2">The sequence shown here is derived from an EMBL/GenBank/DDBJ whole genome shotgun (WGS) entry which is preliminary data.</text>
</comment>
<sequence>MEYDDNEILDAFQSDYNREIEESFVNMLCDTEYLKLFFINENEAFTDGRNIIVDPALDEMYKDRTALYKAEEYLGCEHKLCEDKWLALKIVTRSQSIHESLHIIFTHFPLFCVNDVRSITNARLKTLSLIANIIEDAFIEAAGCSYFDNIEFYLKFGRVSRLFASNPKEGTVKKAFHNDHMHDYKKSQNINNKSIGLKKHMVRSFKLKNKLSNIVDKLHKDKCELLMIYLDYMATDLLYPMVIQPAPIFAIRKYVNATKELFHSGMICGNPYERHKYVQKIFDIIENLIPKDDKNIDETILRQKLGAIKTHESKNDSPMDINSQGKEIKITKVLFGGSDNNNEQWKQIINKLNSEKENVLRLFFKKGEYEELYGSVFNDSRIHKDVKIKVIKPKINLNLKKAYNNIYKNYSININSYNAQFSAILRARVSGREERLQFGTGITSKYMGDVKKRYWYKNIERIDIPKLSLLLLIDGSGSMSGERCESARNTALILHEVLKNQKIKHSIVEHRASFDEPSITCNILIDFNGRDDQKYNIMKMKASGDNRDGLSLLWAEKYLKYNTSFDEHKLMIVVSDGVPLHTCEEAYYVPPVSIEDTKNAVKKILRRGTEIIAVALDDDNDSDEEGCYEELKLIYPSVVLCSDLKRLTSQIIHIIAKKFEV</sequence>
<proteinExistence type="predicted"/>
<dbReference type="PANTHER" id="PTHR41248:SF1">
    <property type="entry name" value="NORD PROTEIN"/>
    <property type="match status" value="1"/>
</dbReference>
<organism evidence="2 3">
    <name type="scientific">Clostridium neonatale</name>
    <dbReference type="NCBI Taxonomy" id="137838"/>
    <lineage>
        <taxon>Bacteria</taxon>
        <taxon>Bacillati</taxon>
        <taxon>Bacillota</taxon>
        <taxon>Clostridia</taxon>
        <taxon>Eubacteriales</taxon>
        <taxon>Clostridiaceae</taxon>
        <taxon>Clostridium</taxon>
    </lineage>
</organism>
<dbReference type="OrthoDB" id="9808317at2"/>
<dbReference type="InterPro" id="IPR051928">
    <property type="entry name" value="NorD/CobT"/>
</dbReference>
<dbReference type="PROSITE" id="PS50234">
    <property type="entry name" value="VWFA"/>
    <property type="match status" value="1"/>
</dbReference>
<dbReference type="Gene3D" id="3.40.50.410">
    <property type="entry name" value="von Willebrand factor, type A domain"/>
    <property type="match status" value="1"/>
</dbReference>
<evidence type="ECO:0000259" key="1">
    <source>
        <dbReference type="PROSITE" id="PS50234"/>
    </source>
</evidence>
<dbReference type="SUPFAM" id="SSF53300">
    <property type="entry name" value="vWA-like"/>
    <property type="match status" value="1"/>
</dbReference>
<dbReference type="STRING" id="137838.GCA_001458595_02676"/>
<gene>
    <name evidence="2" type="ORF">CQ394_06030</name>
</gene>
<accession>A0A2A7MI68</accession>
<dbReference type="AlphaFoldDB" id="A0A2A7MI68"/>
<dbReference type="Proteomes" id="UP000220840">
    <property type="component" value="Unassembled WGS sequence"/>
</dbReference>
<feature type="domain" description="VWFA" evidence="1">
    <location>
        <begin position="468"/>
        <end position="634"/>
    </location>
</feature>
<dbReference type="RefSeq" id="WP_058295436.1">
    <property type="nucleotide sequence ID" value="NZ_LN890328.1"/>
</dbReference>
<dbReference type="EMBL" id="PDCJ01000001">
    <property type="protein sequence ID" value="PEG31279.1"/>
    <property type="molecule type" value="Genomic_DNA"/>
</dbReference>
<dbReference type="InterPro" id="IPR002035">
    <property type="entry name" value="VWF_A"/>
</dbReference>
<evidence type="ECO:0000313" key="2">
    <source>
        <dbReference type="EMBL" id="PEG31279.1"/>
    </source>
</evidence>
<dbReference type="PANTHER" id="PTHR41248">
    <property type="entry name" value="NORD PROTEIN"/>
    <property type="match status" value="1"/>
</dbReference>
<name>A0A2A7MI68_9CLOT</name>
<protein>
    <recommendedName>
        <fullName evidence="1">VWFA domain-containing protein</fullName>
    </recommendedName>
</protein>
<evidence type="ECO:0000313" key="3">
    <source>
        <dbReference type="Proteomes" id="UP000220840"/>
    </source>
</evidence>
<keyword evidence="3" id="KW-1185">Reference proteome</keyword>
<dbReference type="InterPro" id="IPR036465">
    <property type="entry name" value="vWFA_dom_sf"/>
</dbReference>
<reference evidence="2 3" key="1">
    <citation type="submission" date="2017-10" db="EMBL/GenBank/DDBJ databases">
        <title>Effective Description of Clostridium neonatale sp. nov. linked to necrotizing enterocolitis in neonates and a clarification of species assignable to the genus Clostridium (Prazmowski 1880) emend. Lawson and Rainey 2016.</title>
        <authorList>
            <person name="Bernard K."/>
            <person name="Burdz T."/>
            <person name="Wiebe D."/>
            <person name="Balcewich B."/>
            <person name="Alfa M."/>
            <person name="Bernier A.-M."/>
        </authorList>
    </citation>
    <scope>NUCLEOTIDE SEQUENCE [LARGE SCALE GENOMIC DNA]</scope>
    <source>
        <strain evidence="2 3">LCDC99A005</strain>
    </source>
</reference>